<dbReference type="GeneTree" id="ENSGT00940000154614"/>
<feature type="domain" description="Ig-like" evidence="3">
    <location>
        <begin position="139"/>
        <end position="224"/>
    </location>
</feature>
<dbReference type="InterPro" id="IPR003599">
    <property type="entry name" value="Ig_sub"/>
</dbReference>
<dbReference type="PANTHER" id="PTHR45080">
    <property type="entry name" value="CONTACTIN 5"/>
    <property type="match status" value="1"/>
</dbReference>
<dbReference type="InterPro" id="IPR013783">
    <property type="entry name" value="Ig-like_fold"/>
</dbReference>
<dbReference type="Ensembl" id="ENSEBUT00000025114.1">
    <property type="protein sequence ID" value="ENSEBUP00000024538.1"/>
    <property type="gene ID" value="ENSEBUG00000015138.1"/>
</dbReference>
<evidence type="ECO:0000313" key="5">
    <source>
        <dbReference type="Proteomes" id="UP000694388"/>
    </source>
</evidence>
<dbReference type="PANTHER" id="PTHR45080:SF8">
    <property type="entry name" value="IG-LIKE DOMAIN-CONTAINING PROTEIN"/>
    <property type="match status" value="1"/>
</dbReference>
<dbReference type="OMA" id="EPWGPGF"/>
<dbReference type="Pfam" id="PF13927">
    <property type="entry name" value="Ig_3"/>
    <property type="match status" value="3"/>
</dbReference>
<dbReference type="GO" id="GO:0007156">
    <property type="term" value="P:homophilic cell adhesion via plasma membrane adhesion molecules"/>
    <property type="evidence" value="ECO:0007669"/>
    <property type="project" value="TreeGrafter"/>
</dbReference>
<evidence type="ECO:0000313" key="4">
    <source>
        <dbReference type="Ensembl" id="ENSEBUP00000024538.1"/>
    </source>
</evidence>
<dbReference type="GO" id="GO:0050808">
    <property type="term" value="P:synapse organization"/>
    <property type="evidence" value="ECO:0007669"/>
    <property type="project" value="TreeGrafter"/>
</dbReference>
<dbReference type="InterPro" id="IPR007110">
    <property type="entry name" value="Ig-like_dom"/>
</dbReference>
<feature type="domain" description="Ig-like" evidence="3">
    <location>
        <begin position="410"/>
        <end position="448"/>
    </location>
</feature>
<dbReference type="GO" id="GO:0043025">
    <property type="term" value="C:neuronal cell body"/>
    <property type="evidence" value="ECO:0007669"/>
    <property type="project" value="TreeGrafter"/>
</dbReference>
<protein>
    <recommendedName>
        <fullName evidence="3">Ig-like domain-containing protein</fullName>
    </recommendedName>
</protein>
<keyword evidence="2" id="KW-1015">Disulfide bond</keyword>
<dbReference type="GO" id="GO:0030424">
    <property type="term" value="C:axon"/>
    <property type="evidence" value="ECO:0007669"/>
    <property type="project" value="TreeGrafter"/>
</dbReference>
<organism evidence="4 5">
    <name type="scientific">Eptatretus burgeri</name>
    <name type="common">Inshore hagfish</name>
    <dbReference type="NCBI Taxonomy" id="7764"/>
    <lineage>
        <taxon>Eukaryota</taxon>
        <taxon>Metazoa</taxon>
        <taxon>Chordata</taxon>
        <taxon>Craniata</taxon>
        <taxon>Vertebrata</taxon>
        <taxon>Cyclostomata</taxon>
        <taxon>Myxini</taxon>
        <taxon>Myxiniformes</taxon>
        <taxon>Myxinidae</taxon>
        <taxon>Eptatretinae</taxon>
        <taxon>Eptatretus</taxon>
    </lineage>
</organism>
<dbReference type="Proteomes" id="UP000694388">
    <property type="component" value="Unplaced"/>
</dbReference>
<proteinExistence type="predicted"/>
<dbReference type="InterPro" id="IPR050958">
    <property type="entry name" value="Cell_Adh-Cytoskel_Orgn"/>
</dbReference>
<dbReference type="Pfam" id="PF07679">
    <property type="entry name" value="I-set"/>
    <property type="match status" value="2"/>
</dbReference>
<dbReference type="FunFam" id="2.60.40.10:FF:000503">
    <property type="entry name" value="Hemicentin 1"/>
    <property type="match status" value="2"/>
</dbReference>
<evidence type="ECO:0000259" key="3">
    <source>
        <dbReference type="PROSITE" id="PS50835"/>
    </source>
</evidence>
<keyword evidence="5" id="KW-1185">Reference proteome</keyword>
<dbReference type="AlphaFoldDB" id="A0A8C4R4D6"/>
<dbReference type="InterPro" id="IPR013098">
    <property type="entry name" value="Ig_I-set"/>
</dbReference>
<reference evidence="4" key="2">
    <citation type="submission" date="2025-09" db="UniProtKB">
        <authorList>
            <consortium name="Ensembl"/>
        </authorList>
    </citation>
    <scope>IDENTIFICATION</scope>
</reference>
<dbReference type="SMART" id="SM00409">
    <property type="entry name" value="IG"/>
    <property type="match status" value="5"/>
</dbReference>
<evidence type="ECO:0000256" key="2">
    <source>
        <dbReference type="ARBA" id="ARBA00023157"/>
    </source>
</evidence>
<dbReference type="PRINTS" id="PR01832">
    <property type="entry name" value="VEGFRECEPTOR"/>
</dbReference>
<feature type="domain" description="Ig-like" evidence="3">
    <location>
        <begin position="320"/>
        <end position="405"/>
    </location>
</feature>
<sequence>MQMKRGRKTLSLLSAQQEHTGTYSCHATNVAGHSRKVFGLFVFVPPMIRDSQNVVKLNVLINHDTSLECFADGIPSPTIQWYKDGSPITSTDSLVEVANDSQRLRLLAARAVDRGHYQCLAGNAAGRKSKDFKLNVYEPPFIQGANGTTVLRPLEGLRVLMECNVRGVPLPSVVWQKLGQNATLGVNVDKLGNSLEIRAANKHHDGFYICQASSEAGEAERRFQVLVRIPPSITGAGETPEQRQVVVKSFMSLECDALGHPFPEVYWLHEGRAVSGRVSKNGQLLEIREVSESDGGQYTCVARNDAGEQEKKFFVDVLVPPVVSGANIIEKTSAKLHSRLVLHCEATGLPEPQIMWFKEGKQLTGMSMSTNGRLTITNARDQDGGRYTCKASNKAGEHLRHYDVIVLVPPSVSVAVPLDRAVMVGQNVTLKCFATGVPNPSVTWLKDGGQMHSVNKIVKVCNQRYAQPSVAHYVQSNIARTIYHILLPSIVFHILTM</sequence>
<dbReference type="SUPFAM" id="SSF48726">
    <property type="entry name" value="Immunoglobulin"/>
    <property type="match status" value="6"/>
</dbReference>
<accession>A0A8C4R4D6</accession>
<keyword evidence="1" id="KW-0732">Signal</keyword>
<dbReference type="SMART" id="SM00408">
    <property type="entry name" value="IGc2"/>
    <property type="match status" value="5"/>
</dbReference>
<dbReference type="PROSITE" id="PS50835">
    <property type="entry name" value="IG_LIKE"/>
    <property type="match status" value="5"/>
</dbReference>
<dbReference type="CDD" id="cd00096">
    <property type="entry name" value="Ig"/>
    <property type="match status" value="1"/>
</dbReference>
<dbReference type="InterPro" id="IPR003598">
    <property type="entry name" value="Ig_sub2"/>
</dbReference>
<feature type="domain" description="Ig-like" evidence="3">
    <location>
        <begin position="46"/>
        <end position="135"/>
    </location>
</feature>
<reference evidence="4" key="1">
    <citation type="submission" date="2025-08" db="UniProtKB">
        <authorList>
            <consortium name="Ensembl"/>
        </authorList>
    </citation>
    <scope>IDENTIFICATION</scope>
</reference>
<name>A0A8C4R4D6_EPTBU</name>
<dbReference type="InterPro" id="IPR036179">
    <property type="entry name" value="Ig-like_dom_sf"/>
</dbReference>
<dbReference type="FunFam" id="2.60.40.10:FF:000130">
    <property type="entry name" value="Hemicentin 1"/>
    <property type="match status" value="1"/>
</dbReference>
<feature type="domain" description="Ig-like" evidence="3">
    <location>
        <begin position="231"/>
        <end position="316"/>
    </location>
</feature>
<dbReference type="Gene3D" id="2.60.40.10">
    <property type="entry name" value="Immunoglobulins"/>
    <property type="match status" value="6"/>
</dbReference>
<dbReference type="GO" id="GO:0005886">
    <property type="term" value="C:plasma membrane"/>
    <property type="evidence" value="ECO:0007669"/>
    <property type="project" value="TreeGrafter"/>
</dbReference>
<dbReference type="GO" id="GO:0008046">
    <property type="term" value="F:axon guidance receptor activity"/>
    <property type="evidence" value="ECO:0007669"/>
    <property type="project" value="TreeGrafter"/>
</dbReference>
<evidence type="ECO:0000256" key="1">
    <source>
        <dbReference type="ARBA" id="ARBA00022729"/>
    </source>
</evidence>